<reference evidence="1 2" key="1">
    <citation type="journal article" date="2018" name="Evol. Lett.">
        <title>Horizontal gene cluster transfer increased hallucinogenic mushroom diversity.</title>
        <authorList>
            <person name="Reynolds H.T."/>
            <person name="Vijayakumar V."/>
            <person name="Gluck-Thaler E."/>
            <person name="Korotkin H.B."/>
            <person name="Matheny P.B."/>
            <person name="Slot J.C."/>
        </authorList>
    </citation>
    <scope>NUCLEOTIDE SEQUENCE [LARGE SCALE GENOMIC DNA]</scope>
    <source>
        <strain evidence="1 2">2629</strain>
    </source>
</reference>
<organism evidence="1 2">
    <name type="scientific">Panaeolus cyanescens</name>
    <dbReference type="NCBI Taxonomy" id="181874"/>
    <lineage>
        <taxon>Eukaryota</taxon>
        <taxon>Fungi</taxon>
        <taxon>Dikarya</taxon>
        <taxon>Basidiomycota</taxon>
        <taxon>Agaricomycotina</taxon>
        <taxon>Agaricomycetes</taxon>
        <taxon>Agaricomycetidae</taxon>
        <taxon>Agaricales</taxon>
        <taxon>Agaricineae</taxon>
        <taxon>Galeropsidaceae</taxon>
        <taxon>Panaeolus</taxon>
    </lineage>
</organism>
<sequence>MASESPTQPQVVSVMSELTQYKTSAVNTACGRPSCSTVIPPGDKIFYIAPKGQPNVPGQSVCLPCYKYYIGKPDTEKTMSKVSQVPFPSSASQGVQGPDYSKIRSMVNLSQRQGAHTPQGRVIAMPQRSVSNPTPSDHATLYQRFFESPSAQSLFQDFIKSAPPPSISGNPAVGGIGYFSAHSQYNIERNRWASTSYRPPAVAPANGQIPARAQAQQVVRIVATVSYLGQAGKFEKTVSTIFL</sequence>
<evidence type="ECO:0000313" key="1">
    <source>
        <dbReference type="EMBL" id="PPQ82104.1"/>
    </source>
</evidence>
<dbReference type="InParanoid" id="A0A409WU98"/>
<protein>
    <submittedName>
        <fullName evidence="1">Uncharacterized protein</fullName>
    </submittedName>
</protein>
<name>A0A409WU98_9AGAR</name>
<proteinExistence type="predicted"/>
<gene>
    <name evidence="1" type="ORF">CVT24_012425</name>
</gene>
<accession>A0A409WU98</accession>
<dbReference type="Proteomes" id="UP000284842">
    <property type="component" value="Unassembled WGS sequence"/>
</dbReference>
<comment type="caution">
    <text evidence="1">The sequence shown here is derived from an EMBL/GenBank/DDBJ whole genome shotgun (WGS) entry which is preliminary data.</text>
</comment>
<dbReference type="EMBL" id="NHTK01005204">
    <property type="protein sequence ID" value="PPQ82104.1"/>
    <property type="molecule type" value="Genomic_DNA"/>
</dbReference>
<dbReference type="STRING" id="181874.A0A409WU98"/>
<dbReference type="AlphaFoldDB" id="A0A409WU98"/>
<evidence type="ECO:0000313" key="2">
    <source>
        <dbReference type="Proteomes" id="UP000284842"/>
    </source>
</evidence>
<keyword evidence="2" id="KW-1185">Reference proteome</keyword>